<dbReference type="SMART" id="SM00829">
    <property type="entry name" value="PKS_ER"/>
    <property type="match status" value="1"/>
</dbReference>
<evidence type="ECO:0000259" key="2">
    <source>
        <dbReference type="SMART" id="SM00829"/>
    </source>
</evidence>
<reference evidence="3" key="1">
    <citation type="submission" date="2022-10" db="EMBL/GenBank/DDBJ databases">
        <authorList>
            <person name="Boutroux M."/>
        </authorList>
    </citation>
    <scope>NUCLEOTIDE SEQUENCE</scope>
    <source>
        <strain evidence="3">51.81</strain>
    </source>
</reference>
<dbReference type="Gene3D" id="3.40.50.720">
    <property type="entry name" value="NAD(P)-binding Rossmann-like Domain"/>
    <property type="match status" value="1"/>
</dbReference>
<accession>A0A9X4E4D2</accession>
<feature type="transmembrane region" description="Helical" evidence="1">
    <location>
        <begin position="145"/>
        <end position="167"/>
    </location>
</feature>
<dbReference type="GO" id="GO:0043957">
    <property type="term" value="F:acryloyl-CoA reductase (NADPH) activity"/>
    <property type="evidence" value="ECO:0007669"/>
    <property type="project" value="TreeGrafter"/>
</dbReference>
<evidence type="ECO:0000256" key="1">
    <source>
        <dbReference type="SAM" id="Phobius"/>
    </source>
</evidence>
<evidence type="ECO:0000313" key="3">
    <source>
        <dbReference type="EMBL" id="MDD9327107.1"/>
    </source>
</evidence>
<dbReference type="AlphaFoldDB" id="A0A9X4E4D2"/>
<dbReference type="SUPFAM" id="SSF51735">
    <property type="entry name" value="NAD(P)-binding Rossmann-fold domains"/>
    <property type="match status" value="1"/>
</dbReference>
<dbReference type="InterPro" id="IPR020843">
    <property type="entry name" value="ER"/>
</dbReference>
<dbReference type="PANTHER" id="PTHR43677:SF1">
    <property type="entry name" value="ACRYLYL-COA REDUCTASE ACUI-RELATED"/>
    <property type="match status" value="1"/>
</dbReference>
<dbReference type="InterPro" id="IPR013154">
    <property type="entry name" value="ADH-like_N"/>
</dbReference>
<protein>
    <submittedName>
        <fullName evidence="3">Oxidoreductase</fullName>
    </submittedName>
</protein>
<sequence length="322" mass="33515">MITRDPDYRAAWTQLAESDLPEGEVDVRVRYSSLNYKDALALTGKGPVVRTFPLVAGIDFAGEVLADSSGRFAPGDEVILNGWGAGERYWGGLAARARVPAAWLVKKPGGLNLRDTMALGTAGYTAALAVGALQRNGVRPQDGEIVVSGANGGVGGFALALLAALGYRSVALTRRTQETDYLCRVLGAADVMDAAEYAQAGKPLSSERWAGGIDSLGSHTLANICAATRYGGTVAACGLAQGMDFPATVAPFILRGVQLAGIDSVMRPLPVREQAWQMLAQCLGGSPVLGQAARTIAPDEVLPAAEAMMAGRLQGRVVVDMG</sequence>
<dbReference type="Pfam" id="PF08240">
    <property type="entry name" value="ADH_N"/>
    <property type="match status" value="1"/>
</dbReference>
<organism evidence="3">
    <name type="scientific">Neisseria leonii</name>
    <dbReference type="NCBI Taxonomy" id="2995413"/>
    <lineage>
        <taxon>Bacteria</taxon>
        <taxon>Pseudomonadati</taxon>
        <taxon>Pseudomonadota</taxon>
        <taxon>Betaproteobacteria</taxon>
        <taxon>Neisseriales</taxon>
        <taxon>Neisseriaceae</taxon>
        <taxon>Neisseria</taxon>
    </lineage>
</organism>
<dbReference type="InterPro" id="IPR013149">
    <property type="entry name" value="ADH-like_C"/>
</dbReference>
<dbReference type="EMBL" id="JAPQFL010000001">
    <property type="protein sequence ID" value="MDD9327107.1"/>
    <property type="molecule type" value="Genomic_DNA"/>
</dbReference>
<dbReference type="SUPFAM" id="SSF50129">
    <property type="entry name" value="GroES-like"/>
    <property type="match status" value="1"/>
</dbReference>
<dbReference type="NCBIfam" id="TIGR02823">
    <property type="entry name" value="oxido_YhdH"/>
    <property type="match status" value="1"/>
</dbReference>
<keyword evidence="1" id="KW-0472">Membrane</keyword>
<proteinExistence type="predicted"/>
<comment type="caution">
    <text evidence="3">The sequence shown here is derived from an EMBL/GenBank/DDBJ whole genome shotgun (WGS) entry which is preliminary data.</text>
</comment>
<dbReference type="Gene3D" id="3.90.180.10">
    <property type="entry name" value="Medium-chain alcohol dehydrogenases, catalytic domain"/>
    <property type="match status" value="1"/>
</dbReference>
<feature type="domain" description="Enoyl reductase (ER)" evidence="2">
    <location>
        <begin position="9"/>
        <end position="319"/>
    </location>
</feature>
<gene>
    <name evidence="3" type="ORF">ORY91_000488</name>
</gene>
<name>A0A9X4E4D2_9NEIS</name>
<dbReference type="CDD" id="cd08288">
    <property type="entry name" value="MDR_yhdh"/>
    <property type="match status" value="1"/>
</dbReference>
<keyword evidence="1" id="KW-0812">Transmembrane</keyword>
<keyword evidence="1" id="KW-1133">Transmembrane helix</keyword>
<dbReference type="PANTHER" id="PTHR43677">
    <property type="entry name" value="SHORT-CHAIN DEHYDROGENASE/REDUCTASE"/>
    <property type="match status" value="1"/>
</dbReference>
<dbReference type="InterPro" id="IPR051397">
    <property type="entry name" value="Zn-ADH-like_protein"/>
</dbReference>
<dbReference type="Pfam" id="PF00107">
    <property type="entry name" value="ADH_zinc_N"/>
    <property type="match status" value="1"/>
</dbReference>
<dbReference type="InterPro" id="IPR014188">
    <property type="entry name" value="Acrylyl-CoA_reductase_AcuI"/>
</dbReference>
<dbReference type="InterPro" id="IPR036291">
    <property type="entry name" value="NAD(P)-bd_dom_sf"/>
</dbReference>
<dbReference type="InterPro" id="IPR011032">
    <property type="entry name" value="GroES-like_sf"/>
</dbReference>